<dbReference type="EMBL" id="KZ989250">
    <property type="protein sequence ID" value="RKP27203.1"/>
    <property type="molecule type" value="Genomic_DNA"/>
</dbReference>
<keyword evidence="1" id="KW-0472">Membrane</keyword>
<feature type="transmembrane region" description="Helical" evidence="1">
    <location>
        <begin position="207"/>
        <end position="227"/>
    </location>
</feature>
<proteinExistence type="predicted"/>
<dbReference type="GO" id="GO:0098703">
    <property type="term" value="P:calcium ion import across plasma membrane"/>
    <property type="evidence" value="ECO:0007669"/>
    <property type="project" value="InterPro"/>
</dbReference>
<protein>
    <submittedName>
        <fullName evidence="2">Stretch-activated Ca2+-permeable channel component-domain-containing protein</fullName>
    </submittedName>
</protein>
<dbReference type="PANTHER" id="PTHR39142">
    <property type="entry name" value="MID1P"/>
    <property type="match status" value="1"/>
</dbReference>
<dbReference type="Pfam" id="PF12929">
    <property type="entry name" value="Mid1"/>
    <property type="match status" value="1"/>
</dbReference>
<accession>A0A4P9Z3S4</accession>
<sequence length="228" mass="24999">MAATCTPASGLSFCDKVSYAIPVPTQSGNVSDAAKAYDDRARQYYDNFTRLVDQFDCEQVYSFERNCDACRAAYRDWLCAVTVPRCTVDGQPGPDEPNLVARPPGHTRALKDTGSWTEVLPCVGLCYMVVQSCPAYFQFNCPSDAETRVHSYGTVLHYGEIGSRQDHQNRKFTKDSAQCNALGIADVLAESNDAATLVRHRRSSRSVGALAGWLLLWCAALMAVHALA</sequence>
<dbReference type="AlphaFoldDB" id="A0A4P9Z3S4"/>
<organism evidence="2 3">
    <name type="scientific">Syncephalis pseudoplumigaleata</name>
    <dbReference type="NCBI Taxonomy" id="1712513"/>
    <lineage>
        <taxon>Eukaryota</taxon>
        <taxon>Fungi</taxon>
        <taxon>Fungi incertae sedis</taxon>
        <taxon>Zoopagomycota</taxon>
        <taxon>Zoopagomycotina</taxon>
        <taxon>Zoopagomycetes</taxon>
        <taxon>Zoopagales</taxon>
        <taxon>Piptocephalidaceae</taxon>
        <taxon>Syncephalis</taxon>
    </lineage>
</organism>
<dbReference type="Gene3D" id="1.10.2000.10">
    <property type="entry name" value="Frizzled cysteine-rich domain"/>
    <property type="match status" value="1"/>
</dbReference>
<dbReference type="Proteomes" id="UP000278143">
    <property type="component" value="Unassembled WGS sequence"/>
</dbReference>
<dbReference type="GO" id="GO:0005262">
    <property type="term" value="F:calcium channel activity"/>
    <property type="evidence" value="ECO:0007669"/>
    <property type="project" value="InterPro"/>
</dbReference>
<evidence type="ECO:0000313" key="2">
    <source>
        <dbReference type="EMBL" id="RKP27203.1"/>
    </source>
</evidence>
<keyword evidence="1" id="KW-1133">Transmembrane helix</keyword>
<evidence type="ECO:0000256" key="1">
    <source>
        <dbReference type="SAM" id="Phobius"/>
    </source>
</evidence>
<keyword evidence="3" id="KW-1185">Reference proteome</keyword>
<reference evidence="3" key="1">
    <citation type="journal article" date="2018" name="Nat. Microbiol.">
        <title>Leveraging single-cell genomics to expand the fungal tree of life.</title>
        <authorList>
            <person name="Ahrendt S.R."/>
            <person name="Quandt C.A."/>
            <person name="Ciobanu D."/>
            <person name="Clum A."/>
            <person name="Salamov A."/>
            <person name="Andreopoulos B."/>
            <person name="Cheng J.F."/>
            <person name="Woyke T."/>
            <person name="Pelin A."/>
            <person name="Henrissat B."/>
            <person name="Reynolds N.K."/>
            <person name="Benny G.L."/>
            <person name="Smith M.E."/>
            <person name="James T.Y."/>
            <person name="Grigoriev I.V."/>
        </authorList>
    </citation>
    <scope>NUCLEOTIDE SEQUENCE [LARGE SCALE GENOMIC DNA]</scope>
    <source>
        <strain evidence="3">Benny S71-1</strain>
    </source>
</reference>
<keyword evidence="1" id="KW-0812">Transmembrane</keyword>
<dbReference type="OrthoDB" id="5405745at2759"/>
<dbReference type="InterPro" id="IPR024338">
    <property type="entry name" value="MID1/Yam8"/>
</dbReference>
<dbReference type="PANTHER" id="PTHR39142:SF1">
    <property type="entry name" value="AEL197CP"/>
    <property type="match status" value="1"/>
</dbReference>
<gene>
    <name evidence="2" type="ORF">SYNPS1DRAFT_27127</name>
</gene>
<name>A0A4P9Z3S4_9FUNG</name>
<dbReference type="InterPro" id="IPR036790">
    <property type="entry name" value="Frizzled_dom_sf"/>
</dbReference>
<evidence type="ECO:0000313" key="3">
    <source>
        <dbReference type="Proteomes" id="UP000278143"/>
    </source>
</evidence>